<evidence type="ECO:0000313" key="2">
    <source>
        <dbReference type="Proteomes" id="UP000612362"/>
    </source>
</evidence>
<evidence type="ECO:0000313" key="1">
    <source>
        <dbReference type="EMBL" id="GHO46062.1"/>
    </source>
</evidence>
<comment type="caution">
    <text evidence="1">The sequence shown here is derived from an EMBL/GenBank/DDBJ whole genome shotgun (WGS) entry which is preliminary data.</text>
</comment>
<dbReference type="Proteomes" id="UP000612362">
    <property type="component" value="Unassembled WGS sequence"/>
</dbReference>
<accession>A0A8J3MRH8</accession>
<proteinExistence type="predicted"/>
<sequence length="75" mass="8450">MKATKLISAIEYARGEIDTTTLRNCGDPEALDALIMRVLRGCVHDFPVTKKSFSSTQNAAFHLMYRQQRTITTIC</sequence>
<dbReference type="EMBL" id="BNJF01000002">
    <property type="protein sequence ID" value="GHO46062.1"/>
    <property type="molecule type" value="Genomic_DNA"/>
</dbReference>
<name>A0A8J3MRH8_9CHLR</name>
<reference evidence="1" key="1">
    <citation type="submission" date="2020-10" db="EMBL/GenBank/DDBJ databases">
        <title>Taxonomic study of unclassified bacteria belonging to the class Ktedonobacteria.</title>
        <authorList>
            <person name="Yabe S."/>
            <person name="Wang C.M."/>
            <person name="Zheng Y."/>
            <person name="Sakai Y."/>
            <person name="Cavaletti L."/>
            <person name="Monciardini P."/>
            <person name="Donadio S."/>
        </authorList>
    </citation>
    <scope>NUCLEOTIDE SEQUENCE</scope>
    <source>
        <strain evidence="1">SOSP1-1</strain>
    </source>
</reference>
<gene>
    <name evidence="1" type="ORF">KSX_42250</name>
</gene>
<keyword evidence="2" id="KW-1185">Reference proteome</keyword>
<protein>
    <submittedName>
        <fullName evidence="1">Uncharacterized protein</fullName>
    </submittedName>
</protein>
<dbReference type="AlphaFoldDB" id="A0A8J3MRH8"/>
<organism evidence="1 2">
    <name type="scientific">Ktedonospora formicarum</name>
    <dbReference type="NCBI Taxonomy" id="2778364"/>
    <lineage>
        <taxon>Bacteria</taxon>
        <taxon>Bacillati</taxon>
        <taxon>Chloroflexota</taxon>
        <taxon>Ktedonobacteria</taxon>
        <taxon>Ktedonobacterales</taxon>
        <taxon>Ktedonobacteraceae</taxon>
        <taxon>Ktedonospora</taxon>
    </lineage>
</organism>